<dbReference type="EMBL" id="KV426173">
    <property type="protein sequence ID" value="KZV85890.1"/>
    <property type="molecule type" value="Genomic_DNA"/>
</dbReference>
<gene>
    <name evidence="2" type="ORF">EXIGLDRAFT_775157</name>
</gene>
<evidence type="ECO:0000256" key="1">
    <source>
        <dbReference type="SAM" id="MobiDB-lite"/>
    </source>
</evidence>
<accession>A0A165E1X0</accession>
<keyword evidence="3" id="KW-1185">Reference proteome</keyword>
<sequence>MPVTHNHTTIEHTLAKFSSKQRKSDGSQADWVHWASPTLLISLAVSTALDGGVAAAQLAVVWRRNQDSATNRGEITLEELDLLSFSNIAPSPLQLKPLRAVYSGTVVGIRYLHPLRTQLNSQSSFNQIQVRFQDASDASQFVAALSRFCPCKEETARPAGATMGPPASRQIPVSRAPSIVKRPTMAPASRPTIRYATPSFDALNMSSSPPVPASSASSSRTSTPAPAHSSAVPPERQGYFGSTETSQFDLAFQSEMTLSSGSQIDPTAPPAFPSVPVPSAAPVSTTALSNNPALLPSRSSSVVNAMLMDTTSDETQAQAQTQTQAHVSSTPARQTVSEPSVPPVPAASASILATVREIPALFQLTTPDLERAIGEIVREPGFLEFLGRVEGMWRVRGLVGR</sequence>
<feature type="region of interest" description="Disordered" evidence="1">
    <location>
        <begin position="313"/>
        <end position="344"/>
    </location>
</feature>
<dbReference type="Proteomes" id="UP000077266">
    <property type="component" value="Unassembled WGS sequence"/>
</dbReference>
<evidence type="ECO:0000313" key="2">
    <source>
        <dbReference type="EMBL" id="KZV85890.1"/>
    </source>
</evidence>
<reference evidence="2 3" key="1">
    <citation type="journal article" date="2016" name="Mol. Biol. Evol.">
        <title>Comparative Genomics of Early-Diverging Mushroom-Forming Fungi Provides Insights into the Origins of Lignocellulose Decay Capabilities.</title>
        <authorList>
            <person name="Nagy L.G."/>
            <person name="Riley R."/>
            <person name="Tritt A."/>
            <person name="Adam C."/>
            <person name="Daum C."/>
            <person name="Floudas D."/>
            <person name="Sun H."/>
            <person name="Yadav J.S."/>
            <person name="Pangilinan J."/>
            <person name="Larsson K.H."/>
            <person name="Matsuura K."/>
            <person name="Barry K."/>
            <person name="Labutti K."/>
            <person name="Kuo R."/>
            <person name="Ohm R.A."/>
            <person name="Bhattacharya S.S."/>
            <person name="Shirouzu T."/>
            <person name="Yoshinaga Y."/>
            <person name="Martin F.M."/>
            <person name="Grigoriev I.V."/>
            <person name="Hibbett D.S."/>
        </authorList>
    </citation>
    <scope>NUCLEOTIDE SEQUENCE [LARGE SCALE GENOMIC DNA]</scope>
    <source>
        <strain evidence="2 3">HHB12029</strain>
    </source>
</reference>
<organism evidence="2 3">
    <name type="scientific">Exidia glandulosa HHB12029</name>
    <dbReference type="NCBI Taxonomy" id="1314781"/>
    <lineage>
        <taxon>Eukaryota</taxon>
        <taxon>Fungi</taxon>
        <taxon>Dikarya</taxon>
        <taxon>Basidiomycota</taxon>
        <taxon>Agaricomycotina</taxon>
        <taxon>Agaricomycetes</taxon>
        <taxon>Auriculariales</taxon>
        <taxon>Exidiaceae</taxon>
        <taxon>Exidia</taxon>
    </lineage>
</organism>
<evidence type="ECO:0000313" key="3">
    <source>
        <dbReference type="Proteomes" id="UP000077266"/>
    </source>
</evidence>
<dbReference type="OrthoDB" id="3364736at2759"/>
<name>A0A165E1X0_EXIGL</name>
<feature type="region of interest" description="Disordered" evidence="1">
    <location>
        <begin position="258"/>
        <end position="283"/>
    </location>
</feature>
<feature type="compositionally biased region" description="Low complexity" evidence="1">
    <location>
        <begin position="213"/>
        <end position="234"/>
    </location>
</feature>
<feature type="region of interest" description="Disordered" evidence="1">
    <location>
        <begin position="200"/>
        <end position="241"/>
    </location>
</feature>
<proteinExistence type="predicted"/>
<feature type="compositionally biased region" description="Pro residues" evidence="1">
    <location>
        <begin position="267"/>
        <end position="276"/>
    </location>
</feature>
<dbReference type="AlphaFoldDB" id="A0A165E1X0"/>
<feature type="compositionally biased region" description="Polar residues" evidence="1">
    <location>
        <begin position="326"/>
        <end position="335"/>
    </location>
</feature>
<feature type="compositionally biased region" description="Low complexity" evidence="1">
    <location>
        <begin position="315"/>
        <end position="325"/>
    </location>
</feature>
<protein>
    <submittedName>
        <fullName evidence="2">Uncharacterized protein</fullName>
    </submittedName>
</protein>
<dbReference type="InParanoid" id="A0A165E1X0"/>